<dbReference type="RefSeq" id="WP_203819007.1">
    <property type="nucleotide sequence ID" value="NZ_BAAABP010000004.1"/>
</dbReference>
<dbReference type="Pfam" id="PF05139">
    <property type="entry name" value="Erythro_esteras"/>
    <property type="match status" value="1"/>
</dbReference>
<name>A0A919J8K9_9ACTN</name>
<accession>A0A919J8K9</accession>
<gene>
    <name evidence="1" type="ORF">Afe05nite_43860</name>
</gene>
<organism evidence="1 2">
    <name type="scientific">Paractinoplanes ferrugineus</name>
    <dbReference type="NCBI Taxonomy" id="113564"/>
    <lineage>
        <taxon>Bacteria</taxon>
        <taxon>Bacillati</taxon>
        <taxon>Actinomycetota</taxon>
        <taxon>Actinomycetes</taxon>
        <taxon>Micromonosporales</taxon>
        <taxon>Micromonosporaceae</taxon>
        <taxon>Paractinoplanes</taxon>
    </lineage>
</organism>
<keyword evidence="2" id="KW-1185">Reference proteome</keyword>
<dbReference type="PANTHER" id="PTHR31299">
    <property type="entry name" value="ESTERASE, PUTATIVE (AFU_ORTHOLOGUE AFUA_1G05850)-RELATED"/>
    <property type="match status" value="1"/>
</dbReference>
<dbReference type="Gene3D" id="3.40.1660.10">
    <property type="entry name" value="EreA-like (biosynthetic domain)"/>
    <property type="match status" value="1"/>
</dbReference>
<dbReference type="CDD" id="cd14728">
    <property type="entry name" value="Ere-like"/>
    <property type="match status" value="1"/>
</dbReference>
<dbReference type="InterPro" id="IPR052036">
    <property type="entry name" value="Hydrolase/PRTase-associated"/>
</dbReference>
<reference evidence="1" key="1">
    <citation type="submission" date="2021-01" db="EMBL/GenBank/DDBJ databases">
        <title>Whole genome shotgun sequence of Actinoplanes ferrugineus NBRC 15555.</title>
        <authorList>
            <person name="Komaki H."/>
            <person name="Tamura T."/>
        </authorList>
    </citation>
    <scope>NUCLEOTIDE SEQUENCE</scope>
    <source>
        <strain evidence="1">NBRC 15555</strain>
    </source>
</reference>
<proteinExistence type="predicted"/>
<dbReference type="InterPro" id="IPR014622">
    <property type="entry name" value="UCP036794_erythomycin"/>
</dbReference>
<dbReference type="PANTHER" id="PTHR31299:SF0">
    <property type="entry name" value="ESTERASE, PUTATIVE (AFU_ORTHOLOGUE AFUA_1G05850)-RELATED"/>
    <property type="match status" value="1"/>
</dbReference>
<evidence type="ECO:0000313" key="1">
    <source>
        <dbReference type="EMBL" id="GIE12546.1"/>
    </source>
</evidence>
<dbReference type="PIRSF" id="PIRSF036794">
    <property type="entry name" value="UCP_erythr_ester"/>
    <property type="match status" value="1"/>
</dbReference>
<dbReference type="SUPFAM" id="SSF159501">
    <property type="entry name" value="EreA/ChaN-like"/>
    <property type="match status" value="1"/>
</dbReference>
<dbReference type="Gene3D" id="1.20.1440.30">
    <property type="entry name" value="Biosynthetic Protein domain"/>
    <property type="match status" value="1"/>
</dbReference>
<dbReference type="AlphaFoldDB" id="A0A919J8K9"/>
<comment type="caution">
    <text evidence="1">The sequence shown here is derived from an EMBL/GenBank/DDBJ whole genome shotgun (WGS) entry which is preliminary data.</text>
</comment>
<protein>
    <submittedName>
        <fullName evidence="1">Erythromycin esterase</fullName>
    </submittedName>
</protein>
<dbReference type="Proteomes" id="UP000598174">
    <property type="component" value="Unassembled WGS sequence"/>
</dbReference>
<evidence type="ECO:0000313" key="2">
    <source>
        <dbReference type="Proteomes" id="UP000598174"/>
    </source>
</evidence>
<dbReference type="GO" id="GO:0046677">
    <property type="term" value="P:response to antibiotic"/>
    <property type="evidence" value="ECO:0007669"/>
    <property type="project" value="InterPro"/>
</dbReference>
<dbReference type="Gene3D" id="3.30.1870.10">
    <property type="entry name" value="EreA-like, domain 2"/>
    <property type="match status" value="1"/>
</dbReference>
<sequence length="384" mass="41527">MTAFDATTLLGLLAGKPRVLALGEPTHFEDALLDMRNDLFRELVEDHGYRTIAIESDCLLGLLVDDYVTTGAGDLDDVLARGISHEFGAGRGNRDLLRWMRAHNEGRPAADRVRFAGFDGPLEITGAAGPRQALTELHAYLAARVDVPVPAAALDELIGDDERWPDPAAMMDPSRSIGATPAAVRLRLIADDLAAVLEAQAPHLIATSTPDEWDRARLYGRTATGLMRYHRWMADDSPARIPALLGVRASMMAANLLALAERAPVLAFAHNSHLQRPQSSIRLGEHSSQWWSAGALTATRQSYAVVGTALGTIDRRGVGTPPPKTVEGLLYAMPGSRLLLDPHRLAADRSGPSPQRRVSPWFGYAPLDPAEVTGYDAIAFVKDC</sequence>
<dbReference type="InterPro" id="IPR007815">
    <property type="entry name" value="Emycin_Estase"/>
</dbReference>
<dbReference type="EMBL" id="BOMM01000039">
    <property type="protein sequence ID" value="GIE12546.1"/>
    <property type="molecule type" value="Genomic_DNA"/>
</dbReference>